<evidence type="ECO:0000256" key="4">
    <source>
        <dbReference type="ARBA" id="ARBA00022737"/>
    </source>
</evidence>
<feature type="binding site" evidence="10">
    <location>
        <position position="267"/>
    </location>
    <ligand>
        <name>Fe cation</name>
        <dbReference type="ChEBI" id="CHEBI:24875"/>
        <label>2</label>
    </ligand>
</feature>
<dbReference type="PROSITE" id="PS50077">
    <property type="entry name" value="HEAT_REPEAT"/>
    <property type="match status" value="1"/>
</dbReference>
<feature type="region of interest" description="Disordered" evidence="12">
    <location>
        <begin position="158"/>
        <end position="179"/>
    </location>
</feature>
<dbReference type="SUPFAM" id="SSF48371">
    <property type="entry name" value="ARM repeat"/>
    <property type="match status" value="1"/>
</dbReference>
<evidence type="ECO:0000256" key="3">
    <source>
        <dbReference type="ARBA" id="ARBA00022723"/>
    </source>
</evidence>
<protein>
    <recommendedName>
        <fullName evidence="10">Deoxyhypusine hydroxylase</fullName>
        <shortName evidence="10">DOHH</shortName>
        <ecNumber evidence="10">1.14.99.29</ecNumber>
    </recommendedName>
    <alternativeName>
        <fullName evidence="10">Deoxyhypusine dioxygenase</fullName>
    </alternativeName>
    <alternativeName>
        <fullName evidence="10">Deoxyhypusine monooxygenase</fullName>
    </alternativeName>
</protein>
<evidence type="ECO:0000313" key="13">
    <source>
        <dbReference type="EMBL" id="CED82277.1"/>
    </source>
</evidence>
<keyword evidence="10" id="KW-0539">Nucleus</keyword>
<feature type="binding site" evidence="10">
    <location>
        <position position="234"/>
    </location>
    <ligand>
        <name>Fe cation</name>
        <dbReference type="ChEBI" id="CHEBI:24875"/>
        <label>2</label>
    </ligand>
</feature>
<feature type="repeat" description="HEAT" evidence="11">
    <location>
        <begin position="73"/>
        <end position="113"/>
    </location>
</feature>
<dbReference type="InterPro" id="IPR027517">
    <property type="entry name" value="Deoxyhypusine_hydroxylase"/>
</dbReference>
<comment type="function">
    <text evidence="10">Catalyzes the hydroxylation of the N(6)-(4-aminobutyl)-L-lysine intermediate to form hypusine, an essential post-translational modification only found in mature eIF-5A factor.</text>
</comment>
<evidence type="ECO:0000256" key="12">
    <source>
        <dbReference type="SAM" id="MobiDB-lite"/>
    </source>
</evidence>
<dbReference type="UniPathway" id="UPA00354"/>
<gene>
    <name evidence="10" type="primary">LIA1</name>
</gene>
<comment type="subcellular location">
    <subcellularLocation>
        <location evidence="10">Cytoplasm</location>
    </subcellularLocation>
    <subcellularLocation>
        <location evidence="10">Nucleus</location>
    </subcellularLocation>
</comment>
<dbReference type="Gene3D" id="1.25.10.10">
    <property type="entry name" value="Leucine-rich Repeat Variant"/>
    <property type="match status" value="2"/>
</dbReference>
<dbReference type="InterPro" id="IPR004155">
    <property type="entry name" value="PBS_lyase_HEAT"/>
</dbReference>
<comment type="cofactor">
    <cofactor evidence="10">
        <name>Fe(2+)</name>
        <dbReference type="ChEBI" id="CHEBI:29033"/>
    </cofactor>
    <text evidence="10">Binds 2 Fe(2+) ions per subunit.</text>
</comment>
<evidence type="ECO:0000256" key="11">
    <source>
        <dbReference type="PROSITE-ProRule" id="PRU00103"/>
    </source>
</evidence>
<dbReference type="GO" id="GO:0005737">
    <property type="term" value="C:cytoplasm"/>
    <property type="evidence" value="ECO:0007669"/>
    <property type="project" value="UniProtKB-SubCell"/>
</dbReference>
<dbReference type="HAMAP" id="MF_03101">
    <property type="entry name" value="Deoxyhypusine_hydroxylase"/>
    <property type="match status" value="1"/>
</dbReference>
<dbReference type="InterPro" id="IPR011989">
    <property type="entry name" value="ARM-like"/>
</dbReference>
<evidence type="ECO:0000256" key="5">
    <source>
        <dbReference type="ARBA" id="ARBA00023002"/>
    </source>
</evidence>
<dbReference type="InterPro" id="IPR021133">
    <property type="entry name" value="HEAT_type_2"/>
</dbReference>
<comment type="similarity">
    <text evidence="10">Belongs to the deoxyhypusine hydroxylase family.</text>
</comment>
<dbReference type="GO" id="GO:0019135">
    <property type="term" value="F:deoxyhypusine monooxygenase activity"/>
    <property type="evidence" value="ECO:0007669"/>
    <property type="project" value="UniProtKB-UniRule"/>
</dbReference>
<comment type="catalytic activity">
    <reaction evidence="1 10">
        <text>[eIF5A protein]-deoxyhypusine + AH2 + O2 = [eIF5A protein]-hypusine + A + H2O</text>
        <dbReference type="Rhea" id="RHEA:14101"/>
        <dbReference type="Rhea" id="RHEA-COMP:10144"/>
        <dbReference type="Rhea" id="RHEA-COMP:12592"/>
        <dbReference type="ChEBI" id="CHEBI:13193"/>
        <dbReference type="ChEBI" id="CHEBI:15377"/>
        <dbReference type="ChEBI" id="CHEBI:15379"/>
        <dbReference type="ChEBI" id="CHEBI:17499"/>
        <dbReference type="ChEBI" id="CHEBI:82657"/>
        <dbReference type="ChEBI" id="CHEBI:91175"/>
        <dbReference type="EC" id="1.14.99.29"/>
    </reaction>
</comment>
<sequence length="356" mass="38800">MDLTQAQIDALEHTLLDQTGASPLHNRFRALFTIKAVGGKTAIDIISKGFADPSALLKHEFAYVLGQLKSVEAIPTLSAVLRDLKEDPMVRHEAAEALGAISSLESLPLLREYLNDEHVEVRETCEIAIEKIEWDNSEAGEKEARKVLDSGGVPYSSIDPAPGHYTPSPMADPSKGPQMNLSIPELRATLLDASLPLFTRYRAMFSLRNLPPSQASVEALVDGFGDSSALFRHEIAYVFGQLSSKWSVKGLVDRLRDDGECEMVRHECAEALGGIASEGEDDSVLPLLRELSTDMSLPSVVRESCMVAVDMYEYETSNQFQPLDELSSGTVVDQDAFQKTMGGGTGFERSVGTVAH</sequence>
<dbReference type="PANTHER" id="PTHR12697">
    <property type="entry name" value="PBS LYASE HEAT-LIKE PROTEIN"/>
    <property type="match status" value="1"/>
</dbReference>
<evidence type="ECO:0000256" key="8">
    <source>
        <dbReference type="ARBA" id="ARBA00023256"/>
    </source>
</evidence>
<organism evidence="13">
    <name type="scientific">Phaffia rhodozyma</name>
    <name type="common">Yeast</name>
    <name type="synonym">Xanthophyllomyces dendrorhous</name>
    <dbReference type="NCBI Taxonomy" id="264483"/>
    <lineage>
        <taxon>Eukaryota</taxon>
        <taxon>Fungi</taxon>
        <taxon>Dikarya</taxon>
        <taxon>Basidiomycota</taxon>
        <taxon>Agaricomycotina</taxon>
        <taxon>Tremellomycetes</taxon>
        <taxon>Cystofilobasidiales</taxon>
        <taxon>Mrakiaceae</taxon>
        <taxon>Phaffia</taxon>
    </lineage>
</organism>
<keyword evidence="4" id="KW-0677">Repeat</keyword>
<comment type="pathway">
    <text evidence="2 10">Protein modification; eIF5A hypusination.</text>
</comment>
<keyword evidence="7 10" id="KW-0503">Monooxygenase</keyword>
<feature type="binding site" evidence="10">
    <location>
        <position position="59"/>
    </location>
    <ligand>
        <name>Fe cation</name>
        <dbReference type="ChEBI" id="CHEBI:24875"/>
        <label>1</label>
    </ligand>
</feature>
<keyword evidence="6 10" id="KW-0408">Iron</keyword>
<reference evidence="13" key="1">
    <citation type="submission" date="2014-08" db="EMBL/GenBank/DDBJ databases">
        <authorList>
            <person name="Sharma Rahul"/>
            <person name="Thines Marco"/>
        </authorList>
    </citation>
    <scope>NUCLEOTIDE SEQUENCE</scope>
</reference>
<feature type="binding site" evidence="10">
    <location>
        <position position="92"/>
    </location>
    <ligand>
        <name>Fe cation</name>
        <dbReference type="ChEBI" id="CHEBI:24875"/>
        <label>1</label>
    </ligand>
</feature>
<keyword evidence="8 10" id="KW-0386">Hypusine biosynthesis</keyword>
<evidence type="ECO:0000256" key="2">
    <source>
        <dbReference type="ARBA" id="ARBA00005041"/>
    </source>
</evidence>
<dbReference type="EMBL" id="LN483124">
    <property type="protein sequence ID" value="CED82277.1"/>
    <property type="molecule type" value="Genomic_DNA"/>
</dbReference>
<dbReference type="GO" id="GO:0005634">
    <property type="term" value="C:nucleus"/>
    <property type="evidence" value="ECO:0007669"/>
    <property type="project" value="UniProtKB-SubCell"/>
</dbReference>
<comment type="function">
    <text evidence="9">Catalyzes the hydroxylation of the N(6)-(4-aminobutyl)-L-lysine intermediate produced by deoxyhypusine synthase/DHPS on a critical lysine of the eukaryotic translation initiation factor 5A/eIF-5A. This is the second step of the post-translational modification of that lysine into an unusual amino acid residue named hypusine. Hypusination is unique to mature eIF-5A factor and is essential for its function.</text>
</comment>
<evidence type="ECO:0000256" key="6">
    <source>
        <dbReference type="ARBA" id="ARBA00023004"/>
    </source>
</evidence>
<keyword evidence="5 10" id="KW-0560">Oxidoreductase</keyword>
<dbReference type="InterPro" id="IPR016024">
    <property type="entry name" value="ARM-type_fold"/>
</dbReference>
<dbReference type="EC" id="1.14.99.29" evidence="10"/>
<proteinExistence type="inferred from homology"/>
<feature type="binding site" evidence="10">
    <location>
        <position position="233"/>
    </location>
    <ligand>
        <name>Fe cation</name>
        <dbReference type="ChEBI" id="CHEBI:24875"/>
        <label>2</label>
    </ligand>
</feature>
<feature type="binding site" evidence="10">
    <location>
        <position position="93"/>
    </location>
    <ligand>
        <name>Fe cation</name>
        <dbReference type="ChEBI" id="CHEBI:24875"/>
        <label>1</label>
    </ligand>
</feature>
<feature type="binding site" evidence="10">
    <location>
        <position position="60"/>
    </location>
    <ligand>
        <name>Fe cation</name>
        <dbReference type="ChEBI" id="CHEBI:24875"/>
        <label>1</label>
    </ligand>
</feature>
<evidence type="ECO:0000256" key="9">
    <source>
        <dbReference type="ARBA" id="ARBA00045876"/>
    </source>
</evidence>
<accession>A0A0F7SJR0</accession>
<evidence type="ECO:0000256" key="7">
    <source>
        <dbReference type="ARBA" id="ARBA00023033"/>
    </source>
</evidence>
<keyword evidence="10" id="KW-0963">Cytoplasm</keyword>
<keyword evidence="3 10" id="KW-0479">Metal-binding</keyword>
<evidence type="ECO:0000256" key="10">
    <source>
        <dbReference type="HAMAP-Rule" id="MF_03101"/>
    </source>
</evidence>
<feature type="binding site" evidence="10">
    <location>
        <position position="266"/>
    </location>
    <ligand>
        <name>Fe cation</name>
        <dbReference type="ChEBI" id="CHEBI:24875"/>
        <label>2</label>
    </ligand>
</feature>
<dbReference type="SMART" id="SM00567">
    <property type="entry name" value="EZ_HEAT"/>
    <property type="match status" value="6"/>
</dbReference>
<dbReference type="Pfam" id="PF13646">
    <property type="entry name" value="HEAT_2"/>
    <property type="match status" value="2"/>
</dbReference>
<dbReference type="PANTHER" id="PTHR12697:SF5">
    <property type="entry name" value="DEOXYHYPUSINE HYDROXYLASE"/>
    <property type="match status" value="1"/>
</dbReference>
<dbReference type="AlphaFoldDB" id="A0A0F7SJR0"/>
<name>A0A0F7SJR0_PHARH</name>
<evidence type="ECO:0000256" key="1">
    <source>
        <dbReference type="ARBA" id="ARBA00000068"/>
    </source>
</evidence>
<dbReference type="GO" id="GO:0046872">
    <property type="term" value="F:metal ion binding"/>
    <property type="evidence" value="ECO:0007669"/>
    <property type="project" value="UniProtKB-KW"/>
</dbReference>